<evidence type="ECO:0000313" key="2">
    <source>
        <dbReference type="EMBL" id="GHG43663.1"/>
    </source>
</evidence>
<feature type="compositionally biased region" description="Low complexity" evidence="1">
    <location>
        <begin position="76"/>
        <end position="97"/>
    </location>
</feature>
<reference evidence="3" key="1">
    <citation type="journal article" date="2019" name="Int. J. Syst. Evol. Microbiol.">
        <title>The Global Catalogue of Microorganisms (GCM) 10K type strain sequencing project: providing services to taxonomists for standard genome sequencing and annotation.</title>
        <authorList>
            <consortium name="The Broad Institute Genomics Platform"/>
            <consortium name="The Broad Institute Genome Sequencing Center for Infectious Disease"/>
            <person name="Wu L."/>
            <person name="Ma J."/>
        </authorList>
    </citation>
    <scope>NUCLEOTIDE SEQUENCE [LARGE SCALE GENOMIC DNA]</scope>
    <source>
        <strain evidence="3">JCM 4253</strain>
    </source>
</reference>
<proteinExistence type="predicted"/>
<dbReference type="EMBL" id="BNBF01000005">
    <property type="protein sequence ID" value="GHG43663.1"/>
    <property type="molecule type" value="Genomic_DNA"/>
</dbReference>
<accession>A0A919C262</accession>
<dbReference type="Proteomes" id="UP000619355">
    <property type="component" value="Unassembled WGS sequence"/>
</dbReference>
<feature type="region of interest" description="Disordered" evidence="1">
    <location>
        <begin position="1"/>
        <end position="104"/>
    </location>
</feature>
<protein>
    <submittedName>
        <fullName evidence="2">Uncharacterized protein</fullName>
    </submittedName>
</protein>
<dbReference type="AlphaFoldDB" id="A0A919C262"/>
<organism evidence="2 3">
    <name type="scientific">Streptomyces capoamus</name>
    <dbReference type="NCBI Taxonomy" id="68183"/>
    <lineage>
        <taxon>Bacteria</taxon>
        <taxon>Bacillati</taxon>
        <taxon>Actinomycetota</taxon>
        <taxon>Actinomycetes</taxon>
        <taxon>Kitasatosporales</taxon>
        <taxon>Streptomycetaceae</taxon>
        <taxon>Streptomyces</taxon>
    </lineage>
</organism>
<feature type="compositionally biased region" description="Low complexity" evidence="1">
    <location>
        <begin position="1"/>
        <end position="13"/>
    </location>
</feature>
<evidence type="ECO:0000256" key="1">
    <source>
        <dbReference type="SAM" id="MobiDB-lite"/>
    </source>
</evidence>
<gene>
    <name evidence="2" type="ORF">GCM10018980_20650</name>
</gene>
<name>A0A919C262_9ACTN</name>
<evidence type="ECO:0000313" key="3">
    <source>
        <dbReference type="Proteomes" id="UP000619355"/>
    </source>
</evidence>
<comment type="caution">
    <text evidence="2">The sequence shown here is derived from an EMBL/GenBank/DDBJ whole genome shotgun (WGS) entry which is preliminary data.</text>
</comment>
<keyword evidence="3" id="KW-1185">Reference proteome</keyword>
<sequence length="104" mass="10083">MFGRGAARGAAPAAPGPCRPRIGGASPGKAVPAGTTHRVGPGSRCRPVALAVPPRGSRRRPAPCAVRAGAGDRGLSPTGPVPVSAPASVPASVPGPGRSLRAGW</sequence>